<dbReference type="EMBL" id="VZOJ01000020">
    <property type="protein sequence ID" value="KAB0642801.1"/>
    <property type="molecule type" value="Genomic_DNA"/>
</dbReference>
<dbReference type="EMBL" id="CABVPL010000008">
    <property type="protein sequence ID" value="VWB38354.1"/>
    <property type="molecule type" value="Genomic_DNA"/>
</dbReference>
<proteinExistence type="predicted"/>
<name>A0A6H9TDG9_9BURK</name>
<evidence type="ECO:0000313" key="4">
    <source>
        <dbReference type="Proteomes" id="UP000494222"/>
    </source>
</evidence>
<accession>A0A6H9TDG9</accession>
<evidence type="ECO:0000313" key="1">
    <source>
        <dbReference type="EMBL" id="KAB0642801.1"/>
    </source>
</evidence>
<dbReference type="AlphaFoldDB" id="A0A6H9TDG9"/>
<protein>
    <submittedName>
        <fullName evidence="1">Uncharacterized protein</fullName>
    </submittedName>
</protein>
<dbReference type="Proteomes" id="UP000430232">
    <property type="component" value="Unassembled WGS sequence"/>
</dbReference>
<dbReference type="OrthoDB" id="9135507at2"/>
<evidence type="ECO:0000313" key="2">
    <source>
        <dbReference type="EMBL" id="VWB38354.1"/>
    </source>
</evidence>
<dbReference type="Proteomes" id="UP000494222">
    <property type="component" value="Unassembled WGS sequence"/>
</dbReference>
<reference evidence="1 3" key="1">
    <citation type="submission" date="2019-09" db="EMBL/GenBank/DDBJ databases">
        <title>Draft genome sequences of 48 bacterial type strains from the CCUG.</title>
        <authorList>
            <person name="Tunovic T."/>
            <person name="Pineiro-Iglesias B."/>
            <person name="Unosson C."/>
            <person name="Inganas E."/>
            <person name="Ohlen M."/>
            <person name="Cardew S."/>
            <person name="Jensie-Markopoulos S."/>
            <person name="Salva-Serra F."/>
            <person name="Jaen-Luchoro D."/>
            <person name="Karlsson R."/>
            <person name="Svensson-Stadler L."/>
            <person name="Chun J."/>
            <person name="Moore E."/>
        </authorList>
    </citation>
    <scope>NUCLEOTIDE SEQUENCE [LARGE SCALE GENOMIC DNA]</scope>
    <source>
        <strain evidence="1 3">CCUG 54555</strain>
    </source>
</reference>
<reference evidence="2 4" key="2">
    <citation type="submission" date="2019-09" db="EMBL/GenBank/DDBJ databases">
        <authorList>
            <person name="Depoorter E."/>
        </authorList>
    </citation>
    <scope>NUCLEOTIDE SEQUENCE [LARGE SCALE GENOMIC DNA]</scope>
    <source>
        <strain evidence="2">LMG 24064</strain>
    </source>
</reference>
<dbReference type="GeneID" id="99788949"/>
<gene>
    <name evidence="2" type="ORF">BLA24064_01685</name>
    <name evidence="1" type="ORF">F7R21_10220</name>
</gene>
<keyword evidence="3" id="KW-1185">Reference proteome</keyword>
<dbReference type="RefSeq" id="WP_109342971.1">
    <property type="nucleotide sequence ID" value="NZ_CABVPL010000008.1"/>
</dbReference>
<organism evidence="1 3">
    <name type="scientific">Burkholderia latens</name>
    <dbReference type="NCBI Taxonomy" id="488446"/>
    <lineage>
        <taxon>Bacteria</taxon>
        <taxon>Pseudomonadati</taxon>
        <taxon>Pseudomonadota</taxon>
        <taxon>Betaproteobacteria</taxon>
        <taxon>Burkholderiales</taxon>
        <taxon>Burkholderiaceae</taxon>
        <taxon>Burkholderia</taxon>
        <taxon>Burkholderia cepacia complex</taxon>
    </lineage>
</organism>
<sequence>MQKDDALARIREDLGTQPSLVHACEAIVEYVAARPATLLERVTFGSLSKAASLSDVKEVIPAVQYLSGSRLPLFETAYSFIDGDEEYDLSDEDIQEARRTRVFNHPDLGEPVKDFERLIYVYFRLTPEAVELCADGK</sequence>
<evidence type="ECO:0000313" key="3">
    <source>
        <dbReference type="Proteomes" id="UP000430232"/>
    </source>
</evidence>